<dbReference type="AlphaFoldDB" id="A0AAV6M784"/>
<evidence type="ECO:0000313" key="3">
    <source>
        <dbReference type="Proteomes" id="UP000685013"/>
    </source>
</evidence>
<feature type="non-terminal residue" evidence="2">
    <location>
        <position position="1"/>
    </location>
</feature>
<accession>A0AAV6M784</accession>
<feature type="region of interest" description="Disordered" evidence="1">
    <location>
        <begin position="1"/>
        <end position="106"/>
    </location>
</feature>
<feature type="compositionally biased region" description="Polar residues" evidence="1">
    <location>
        <begin position="34"/>
        <end position="72"/>
    </location>
</feature>
<reference evidence="2 3" key="1">
    <citation type="journal article" date="2021" name="Hortic Res">
        <title>The domestication of Cucurbita argyrosperma as revealed by the genome of its wild relative.</title>
        <authorList>
            <person name="Barrera-Redondo J."/>
            <person name="Sanchez-de la Vega G."/>
            <person name="Aguirre-Liguori J.A."/>
            <person name="Castellanos-Morales G."/>
            <person name="Gutierrez-Guerrero Y.T."/>
            <person name="Aguirre-Dugua X."/>
            <person name="Aguirre-Planter E."/>
            <person name="Tenaillon M.I."/>
            <person name="Lira-Saade R."/>
            <person name="Eguiarte L.E."/>
        </authorList>
    </citation>
    <scope>NUCLEOTIDE SEQUENCE [LARGE SCALE GENOMIC DNA]</scope>
    <source>
        <strain evidence="2">JBR-2021</strain>
    </source>
</reference>
<keyword evidence="3" id="KW-1185">Reference proteome</keyword>
<proteinExistence type="predicted"/>
<feature type="compositionally biased region" description="Polar residues" evidence="1">
    <location>
        <begin position="1"/>
        <end position="27"/>
    </location>
</feature>
<evidence type="ECO:0000313" key="2">
    <source>
        <dbReference type="EMBL" id="KAG6576900.1"/>
    </source>
</evidence>
<dbReference type="EMBL" id="JAGKQH010000016">
    <property type="protein sequence ID" value="KAG6576900.1"/>
    <property type="molecule type" value="Genomic_DNA"/>
</dbReference>
<comment type="caution">
    <text evidence="2">The sequence shown here is derived from an EMBL/GenBank/DDBJ whole genome shotgun (WGS) entry which is preliminary data.</text>
</comment>
<dbReference type="PANTHER" id="PTHR34775">
    <property type="entry name" value="TRANSMEMBRANE PROTEIN"/>
    <property type="match status" value="1"/>
</dbReference>
<dbReference type="PANTHER" id="PTHR34775:SF4">
    <property type="entry name" value="TRANSMEMBRANE PROTEIN"/>
    <property type="match status" value="1"/>
</dbReference>
<protein>
    <submittedName>
        <fullName evidence="2">Uncharacterized protein</fullName>
    </submittedName>
</protein>
<evidence type="ECO:0000256" key="1">
    <source>
        <dbReference type="SAM" id="MobiDB-lite"/>
    </source>
</evidence>
<sequence>MALPSNRSSLPSMVTGRTSPISRNSEIGNPVYRSFSSNPFSKPSIATSLRSLNPITPANSPSDYPPQRNSVSREILFTSRDNEDKENGKDQSPKLTESVRRRSENR</sequence>
<organism evidence="2 3">
    <name type="scientific">Cucurbita argyrosperma subsp. sororia</name>
    <dbReference type="NCBI Taxonomy" id="37648"/>
    <lineage>
        <taxon>Eukaryota</taxon>
        <taxon>Viridiplantae</taxon>
        <taxon>Streptophyta</taxon>
        <taxon>Embryophyta</taxon>
        <taxon>Tracheophyta</taxon>
        <taxon>Spermatophyta</taxon>
        <taxon>Magnoliopsida</taxon>
        <taxon>eudicotyledons</taxon>
        <taxon>Gunneridae</taxon>
        <taxon>Pentapetalae</taxon>
        <taxon>rosids</taxon>
        <taxon>fabids</taxon>
        <taxon>Cucurbitales</taxon>
        <taxon>Cucurbitaceae</taxon>
        <taxon>Cucurbiteae</taxon>
        <taxon>Cucurbita</taxon>
    </lineage>
</organism>
<name>A0AAV6M784_9ROSI</name>
<gene>
    <name evidence="2" type="ORF">SDJN03_24474</name>
</gene>
<feature type="compositionally biased region" description="Basic and acidic residues" evidence="1">
    <location>
        <begin position="80"/>
        <end position="106"/>
    </location>
</feature>
<dbReference type="Proteomes" id="UP000685013">
    <property type="component" value="Chromosome 16"/>
</dbReference>